<accession>A0A2H1WUH8</accession>
<sequence>MAAALDSNITSTKITLNNGTQMPAVGLGTYRIRDPEVIMTVVDQALSAGYRMFDTAAVYRNEASLREAFKKLLPKHGLERDDIFITTKLSPAEHGGSEAISRAYKHSLENLGLDFADLYLIHFPGTQKLAVNDKRNAELRLTTWASMVELYDNGLVNAIGVSNFTKYHLKLLMERNQGVVPAVNQVEWHPFYYQMELLDYCKANDIVLQAYCSLGGKSLKNDDLLTHPEVTAIARKLEVTNAQLLLRWALQQDVAVIPKSTNPLHIKQNISLNFDIAPEDLHILNNLSTGTSVKYAWDPSIIV</sequence>
<comment type="similarity">
    <text evidence="1">Belongs to the aldo/keto reductase family.</text>
</comment>
<dbReference type="InterPro" id="IPR036812">
    <property type="entry name" value="NAD(P)_OxRdtase_dom_sf"/>
</dbReference>
<feature type="binding site" evidence="5">
    <location>
        <position position="122"/>
    </location>
    <ligand>
        <name>substrate</name>
    </ligand>
</feature>
<evidence type="ECO:0000256" key="1">
    <source>
        <dbReference type="ARBA" id="ARBA00007905"/>
    </source>
</evidence>
<dbReference type="PANTHER" id="PTHR43827:SF3">
    <property type="entry name" value="NADP-DEPENDENT OXIDOREDUCTASE DOMAIN-CONTAINING PROTEIN"/>
    <property type="match status" value="1"/>
</dbReference>
<evidence type="ECO:0000256" key="6">
    <source>
        <dbReference type="PIRSR" id="PIRSR000097-3"/>
    </source>
</evidence>
<dbReference type="PANTHER" id="PTHR43827">
    <property type="entry name" value="2,5-DIKETO-D-GLUCONIC ACID REDUCTASE"/>
    <property type="match status" value="1"/>
</dbReference>
<evidence type="ECO:0000256" key="3">
    <source>
        <dbReference type="ARBA" id="ARBA00023002"/>
    </source>
</evidence>
<keyword evidence="3" id="KW-0560">Oxidoreductase</keyword>
<feature type="site" description="Lowers pKa of active site Tyr" evidence="6">
    <location>
        <position position="88"/>
    </location>
</feature>
<dbReference type="AlphaFoldDB" id="A0A2H1WUH8"/>
<evidence type="ECO:0000256" key="2">
    <source>
        <dbReference type="ARBA" id="ARBA00022857"/>
    </source>
</evidence>
<dbReference type="OrthoDB" id="416253at2759"/>
<evidence type="ECO:0000313" key="8">
    <source>
        <dbReference type="EMBL" id="SOQ56725.1"/>
    </source>
</evidence>
<feature type="domain" description="NADP-dependent oxidoreductase" evidence="7">
    <location>
        <begin position="26"/>
        <end position="284"/>
    </location>
</feature>
<evidence type="ECO:0000256" key="5">
    <source>
        <dbReference type="PIRSR" id="PIRSR000097-2"/>
    </source>
</evidence>
<dbReference type="EMBL" id="ODYU01011155">
    <property type="protein sequence ID" value="SOQ56725.1"/>
    <property type="molecule type" value="Genomic_DNA"/>
</dbReference>
<dbReference type="InterPro" id="IPR020471">
    <property type="entry name" value="AKR"/>
</dbReference>
<keyword evidence="2" id="KW-0521">NADP</keyword>
<gene>
    <name evidence="8" type="ORF">SFRICE_000793</name>
</gene>
<dbReference type="SUPFAM" id="SSF51430">
    <property type="entry name" value="NAD(P)-linked oxidoreductase"/>
    <property type="match status" value="1"/>
</dbReference>
<evidence type="ECO:0000259" key="7">
    <source>
        <dbReference type="Pfam" id="PF00248"/>
    </source>
</evidence>
<dbReference type="InterPro" id="IPR023210">
    <property type="entry name" value="NADP_OxRdtase_dom"/>
</dbReference>
<dbReference type="PIRSF" id="PIRSF000097">
    <property type="entry name" value="AKR"/>
    <property type="match status" value="1"/>
</dbReference>
<name>A0A2H1WUH8_SPOFR</name>
<evidence type="ECO:0000256" key="4">
    <source>
        <dbReference type="PIRSR" id="PIRSR000097-1"/>
    </source>
</evidence>
<dbReference type="FunFam" id="3.20.20.100:FF:000002">
    <property type="entry name" value="2,5-diketo-D-gluconic acid reductase A"/>
    <property type="match status" value="1"/>
</dbReference>
<organism evidence="8">
    <name type="scientific">Spodoptera frugiperda</name>
    <name type="common">Fall armyworm</name>
    <dbReference type="NCBI Taxonomy" id="7108"/>
    <lineage>
        <taxon>Eukaryota</taxon>
        <taxon>Metazoa</taxon>
        <taxon>Ecdysozoa</taxon>
        <taxon>Arthropoda</taxon>
        <taxon>Hexapoda</taxon>
        <taxon>Insecta</taxon>
        <taxon>Pterygota</taxon>
        <taxon>Neoptera</taxon>
        <taxon>Endopterygota</taxon>
        <taxon>Lepidoptera</taxon>
        <taxon>Glossata</taxon>
        <taxon>Ditrysia</taxon>
        <taxon>Noctuoidea</taxon>
        <taxon>Noctuidae</taxon>
        <taxon>Amphipyrinae</taxon>
        <taxon>Spodoptera</taxon>
    </lineage>
</organism>
<dbReference type="PRINTS" id="PR00069">
    <property type="entry name" value="ALDKETRDTASE"/>
</dbReference>
<protein>
    <submittedName>
        <fullName evidence="8">SFRICE_000793</fullName>
    </submittedName>
</protein>
<dbReference type="Pfam" id="PF00248">
    <property type="entry name" value="Aldo_ket_red"/>
    <property type="match status" value="1"/>
</dbReference>
<reference evidence="8" key="1">
    <citation type="submission" date="2016-07" db="EMBL/GenBank/DDBJ databases">
        <authorList>
            <person name="Bretaudeau A."/>
        </authorList>
    </citation>
    <scope>NUCLEOTIDE SEQUENCE</scope>
    <source>
        <strain evidence="8">Rice</strain>
        <tissue evidence="8">Whole body</tissue>
    </source>
</reference>
<dbReference type="CDD" id="cd19136">
    <property type="entry name" value="AKR_DrGR-like"/>
    <property type="match status" value="1"/>
</dbReference>
<dbReference type="GO" id="GO:0016616">
    <property type="term" value="F:oxidoreductase activity, acting on the CH-OH group of donors, NAD or NADP as acceptor"/>
    <property type="evidence" value="ECO:0007669"/>
    <property type="project" value="UniProtKB-ARBA"/>
</dbReference>
<dbReference type="Gene3D" id="3.20.20.100">
    <property type="entry name" value="NADP-dependent oxidoreductase domain"/>
    <property type="match status" value="1"/>
</dbReference>
<feature type="active site" description="Proton donor" evidence="4">
    <location>
        <position position="59"/>
    </location>
</feature>
<proteinExistence type="inferred from homology"/>